<dbReference type="Proteomes" id="UP001431783">
    <property type="component" value="Unassembled WGS sequence"/>
</dbReference>
<gene>
    <name evidence="3" type="ORF">WA026_013299</name>
</gene>
<organism evidence="3 4">
    <name type="scientific">Henosepilachna vigintioctopunctata</name>
    <dbReference type="NCBI Taxonomy" id="420089"/>
    <lineage>
        <taxon>Eukaryota</taxon>
        <taxon>Metazoa</taxon>
        <taxon>Ecdysozoa</taxon>
        <taxon>Arthropoda</taxon>
        <taxon>Hexapoda</taxon>
        <taxon>Insecta</taxon>
        <taxon>Pterygota</taxon>
        <taxon>Neoptera</taxon>
        <taxon>Endopterygota</taxon>
        <taxon>Coleoptera</taxon>
        <taxon>Polyphaga</taxon>
        <taxon>Cucujiformia</taxon>
        <taxon>Coccinelloidea</taxon>
        <taxon>Coccinellidae</taxon>
        <taxon>Epilachninae</taxon>
        <taxon>Epilachnini</taxon>
        <taxon>Henosepilachna</taxon>
    </lineage>
</organism>
<protein>
    <recommendedName>
        <fullName evidence="5">Dysbindin</fullName>
    </recommendedName>
</protein>
<evidence type="ECO:0008006" key="5">
    <source>
        <dbReference type="Google" id="ProtNLM"/>
    </source>
</evidence>
<keyword evidence="2" id="KW-0175">Coiled coil</keyword>
<reference evidence="3 4" key="1">
    <citation type="submission" date="2023-03" db="EMBL/GenBank/DDBJ databases">
        <title>Genome insight into feeding habits of ladybird beetles.</title>
        <authorList>
            <person name="Li H.-S."/>
            <person name="Huang Y.-H."/>
            <person name="Pang H."/>
        </authorList>
    </citation>
    <scope>NUCLEOTIDE SEQUENCE [LARGE SCALE GENOMIC DNA]</scope>
    <source>
        <strain evidence="3">SYSU_2023b</strain>
        <tissue evidence="3">Whole body</tissue>
    </source>
</reference>
<dbReference type="InterPro" id="IPR007531">
    <property type="entry name" value="Dysbindin"/>
</dbReference>
<accession>A0AAW1VD16</accession>
<keyword evidence="4" id="KW-1185">Reference proteome</keyword>
<evidence type="ECO:0000256" key="1">
    <source>
        <dbReference type="ARBA" id="ARBA00008686"/>
    </source>
</evidence>
<proteinExistence type="inferred from homology"/>
<evidence type="ECO:0000256" key="2">
    <source>
        <dbReference type="SAM" id="Coils"/>
    </source>
</evidence>
<evidence type="ECO:0000313" key="4">
    <source>
        <dbReference type="Proteomes" id="UP001431783"/>
    </source>
</evidence>
<dbReference type="GO" id="GO:0005737">
    <property type="term" value="C:cytoplasm"/>
    <property type="evidence" value="ECO:0007669"/>
    <property type="project" value="InterPro"/>
</dbReference>
<feature type="coiled-coil region" evidence="2">
    <location>
        <begin position="145"/>
        <end position="187"/>
    </location>
</feature>
<sequence>MLSNFKEKFLNVSKNVKFLQNEKNKAEDPVNFDAGADILDHFKNEWELFHETNENNTKKASKVAESVKEIHANLTKEKNNVKVITEVLTNSNLISNINGIDKQIRQLYDLCENVEKSLITLENVIDEIDFQKMKNQHKYHLMKYKERKTENLRALELKLKDQKADELKQLEIENSKKMEERQQVFQEAFRNDLELFKSLGQIPKVELSRKQPSALLEEFQVDVDENELNQFFEEN</sequence>
<comment type="similarity">
    <text evidence="1">Belongs to the dysbindin family.</text>
</comment>
<dbReference type="PANTHER" id="PTHR16294">
    <property type="entry name" value="DYSTROBREVIN BINDING PROTEIN 1 DYSBINDIN"/>
    <property type="match status" value="1"/>
</dbReference>
<evidence type="ECO:0000313" key="3">
    <source>
        <dbReference type="EMBL" id="KAK9890961.1"/>
    </source>
</evidence>
<name>A0AAW1VD16_9CUCU</name>
<dbReference type="AlphaFoldDB" id="A0AAW1VD16"/>
<dbReference type="PANTHER" id="PTHR16294:SF6">
    <property type="entry name" value="DYNAMIN N-TERMINAL DOMAIN-CONTAINING PROTEIN"/>
    <property type="match status" value="1"/>
</dbReference>
<dbReference type="EMBL" id="JARQZJ010000127">
    <property type="protein sequence ID" value="KAK9890961.1"/>
    <property type="molecule type" value="Genomic_DNA"/>
</dbReference>
<comment type="caution">
    <text evidence="3">The sequence shown here is derived from an EMBL/GenBank/DDBJ whole genome shotgun (WGS) entry which is preliminary data.</text>
</comment>